<sequence>MTEPVAAGADRWFQPESAPEAGTRIFLLHYAGSGASIYRDWPPLIPADVSTQAVQLPGRQERLGEEMFTDVGPLVETLADCVSAELDGRPYAVFGHCMGALLAYRLTVELAERGEQPPVLLGASAWAPQGFRTPAPEQLRVPQSELVEWARGLGSLPEAILNDTEALGLMMPAMRADLEVCASYHDDAAEVPCPIVTYSADKDPLVDPEAMDSWVPRTTSYLGNRLFRGGHFFLHEETTTITADFVRLLLGRAAAARSAL</sequence>
<dbReference type="KEGG" id="saqu:EJC51_15210"/>
<name>A0A3S9HZ13_9ACTN</name>
<dbReference type="EMBL" id="CP034463">
    <property type="protein sequence ID" value="AZP17351.1"/>
    <property type="molecule type" value="Genomic_DNA"/>
</dbReference>
<reference evidence="3 4" key="1">
    <citation type="submission" date="2018-12" db="EMBL/GenBank/DDBJ databases">
        <authorList>
            <person name="Li K."/>
        </authorList>
    </citation>
    <scope>NUCLEOTIDE SEQUENCE [LARGE SCALE GENOMIC DNA]</scope>
    <source>
        <strain evidence="4">CR22</strain>
    </source>
</reference>
<feature type="domain" description="Thioesterase" evidence="2">
    <location>
        <begin position="24"/>
        <end position="245"/>
    </location>
</feature>
<dbReference type="InterPro" id="IPR012223">
    <property type="entry name" value="TEII"/>
</dbReference>
<evidence type="ECO:0000256" key="1">
    <source>
        <dbReference type="ARBA" id="ARBA00007169"/>
    </source>
</evidence>
<dbReference type="GO" id="GO:0008610">
    <property type="term" value="P:lipid biosynthetic process"/>
    <property type="evidence" value="ECO:0007669"/>
    <property type="project" value="TreeGrafter"/>
</dbReference>
<evidence type="ECO:0000313" key="3">
    <source>
        <dbReference type="EMBL" id="AZP17351.1"/>
    </source>
</evidence>
<keyword evidence="4" id="KW-1185">Reference proteome</keyword>
<dbReference type="InterPro" id="IPR001031">
    <property type="entry name" value="Thioesterase"/>
</dbReference>
<gene>
    <name evidence="3" type="ORF">EJC51_15210</name>
</gene>
<dbReference type="RefSeq" id="WP_126271579.1">
    <property type="nucleotide sequence ID" value="NZ_CP034463.1"/>
</dbReference>
<dbReference type="Gene3D" id="3.40.50.1820">
    <property type="entry name" value="alpha/beta hydrolase"/>
    <property type="match status" value="1"/>
</dbReference>
<dbReference type="SUPFAM" id="SSF53474">
    <property type="entry name" value="alpha/beta-Hydrolases"/>
    <property type="match status" value="1"/>
</dbReference>
<evidence type="ECO:0000259" key="2">
    <source>
        <dbReference type="Pfam" id="PF00975"/>
    </source>
</evidence>
<dbReference type="InterPro" id="IPR029058">
    <property type="entry name" value="AB_hydrolase_fold"/>
</dbReference>
<dbReference type="PANTHER" id="PTHR11487:SF0">
    <property type="entry name" value="S-ACYL FATTY ACID SYNTHASE THIOESTERASE, MEDIUM CHAIN"/>
    <property type="match status" value="1"/>
</dbReference>
<organism evidence="3 4">
    <name type="scientific">Streptomyces aquilus</name>
    <dbReference type="NCBI Taxonomy" id="2548456"/>
    <lineage>
        <taxon>Bacteria</taxon>
        <taxon>Bacillati</taxon>
        <taxon>Actinomycetota</taxon>
        <taxon>Actinomycetes</taxon>
        <taxon>Kitasatosporales</taxon>
        <taxon>Streptomycetaceae</taxon>
        <taxon>Streptomyces</taxon>
    </lineage>
</organism>
<proteinExistence type="inferred from homology"/>
<protein>
    <submittedName>
        <fullName evidence="3">Thioesterase</fullName>
    </submittedName>
</protein>
<dbReference type="Pfam" id="PF00975">
    <property type="entry name" value="Thioesterase"/>
    <property type="match status" value="1"/>
</dbReference>
<dbReference type="AlphaFoldDB" id="A0A3S9HZ13"/>
<dbReference type="Proteomes" id="UP000280197">
    <property type="component" value="Chromosome"/>
</dbReference>
<accession>A0A3S9HZ13</accession>
<comment type="similarity">
    <text evidence="1">Belongs to the thioesterase family.</text>
</comment>
<dbReference type="PANTHER" id="PTHR11487">
    <property type="entry name" value="THIOESTERASE"/>
    <property type="match status" value="1"/>
</dbReference>
<evidence type="ECO:0000313" key="4">
    <source>
        <dbReference type="Proteomes" id="UP000280197"/>
    </source>
</evidence>